<accession>A0A9P5UF49</accession>
<keyword evidence="1" id="KW-0472">Membrane</keyword>
<dbReference type="Proteomes" id="UP000772434">
    <property type="component" value="Unassembled WGS sequence"/>
</dbReference>
<feature type="transmembrane region" description="Helical" evidence="1">
    <location>
        <begin position="110"/>
        <end position="129"/>
    </location>
</feature>
<evidence type="ECO:0000313" key="3">
    <source>
        <dbReference type="Proteomes" id="UP000772434"/>
    </source>
</evidence>
<reference evidence="2" key="1">
    <citation type="submission" date="2020-11" db="EMBL/GenBank/DDBJ databases">
        <authorList>
            <consortium name="DOE Joint Genome Institute"/>
            <person name="Ahrendt S."/>
            <person name="Riley R."/>
            <person name="Andreopoulos W."/>
            <person name="Labutti K."/>
            <person name="Pangilinan J."/>
            <person name="Ruiz-Duenas F.J."/>
            <person name="Barrasa J.M."/>
            <person name="Sanchez-Garcia M."/>
            <person name="Camarero S."/>
            <person name="Miyauchi S."/>
            <person name="Serrano A."/>
            <person name="Linde D."/>
            <person name="Babiker R."/>
            <person name="Drula E."/>
            <person name="Ayuso-Fernandez I."/>
            <person name="Pacheco R."/>
            <person name="Padilla G."/>
            <person name="Ferreira P."/>
            <person name="Barriuso J."/>
            <person name="Kellner H."/>
            <person name="Castanera R."/>
            <person name="Alfaro M."/>
            <person name="Ramirez L."/>
            <person name="Pisabarro A.G."/>
            <person name="Kuo A."/>
            <person name="Tritt A."/>
            <person name="Lipzen A."/>
            <person name="He G."/>
            <person name="Yan M."/>
            <person name="Ng V."/>
            <person name="Cullen D."/>
            <person name="Martin F."/>
            <person name="Rosso M.-N."/>
            <person name="Henrissat B."/>
            <person name="Hibbett D."/>
            <person name="Martinez A.T."/>
            <person name="Grigoriev I.V."/>
        </authorList>
    </citation>
    <scope>NUCLEOTIDE SEQUENCE</scope>
    <source>
        <strain evidence="2">AH 40177</strain>
    </source>
</reference>
<keyword evidence="1" id="KW-0812">Transmembrane</keyword>
<keyword evidence="3" id="KW-1185">Reference proteome</keyword>
<protein>
    <submittedName>
        <fullName evidence="2">Uncharacterized protein</fullName>
    </submittedName>
</protein>
<evidence type="ECO:0000313" key="2">
    <source>
        <dbReference type="EMBL" id="KAF9076892.1"/>
    </source>
</evidence>
<dbReference type="EMBL" id="JADNRY010000005">
    <property type="protein sequence ID" value="KAF9076892.1"/>
    <property type="molecule type" value="Genomic_DNA"/>
</dbReference>
<sequence length="130" mass="13089">MASPHLVHRQVTAATTATKNMTNITSSAIPSNCSSQCSPATLFALTNCTNSGCECNMYSTVATCLQCAATAPQGITNATGQELLAEFAKSCSVMGYIIADAVSEASSLRAVSFGVVGFGTLLAAAAAAVV</sequence>
<dbReference type="OrthoDB" id="2990675at2759"/>
<organism evidence="2 3">
    <name type="scientific">Rhodocollybia butyracea</name>
    <dbReference type="NCBI Taxonomy" id="206335"/>
    <lineage>
        <taxon>Eukaryota</taxon>
        <taxon>Fungi</taxon>
        <taxon>Dikarya</taxon>
        <taxon>Basidiomycota</taxon>
        <taxon>Agaricomycotina</taxon>
        <taxon>Agaricomycetes</taxon>
        <taxon>Agaricomycetidae</taxon>
        <taxon>Agaricales</taxon>
        <taxon>Marasmiineae</taxon>
        <taxon>Omphalotaceae</taxon>
        <taxon>Rhodocollybia</taxon>
    </lineage>
</organism>
<evidence type="ECO:0000256" key="1">
    <source>
        <dbReference type="SAM" id="Phobius"/>
    </source>
</evidence>
<keyword evidence="1" id="KW-1133">Transmembrane helix</keyword>
<gene>
    <name evidence="2" type="ORF">BDP27DRAFT_1357672</name>
</gene>
<proteinExistence type="predicted"/>
<comment type="caution">
    <text evidence="2">The sequence shown here is derived from an EMBL/GenBank/DDBJ whole genome shotgun (WGS) entry which is preliminary data.</text>
</comment>
<name>A0A9P5UF49_9AGAR</name>
<dbReference type="AlphaFoldDB" id="A0A9P5UF49"/>